<dbReference type="InterPro" id="IPR006073">
    <property type="entry name" value="GTP-bd"/>
</dbReference>
<dbReference type="Gene3D" id="3.40.50.300">
    <property type="entry name" value="P-loop containing nucleotide triphosphate hydrolases"/>
    <property type="match status" value="1"/>
</dbReference>
<keyword evidence="1" id="KW-1133">Transmembrane helix</keyword>
<keyword evidence="3" id="KW-0131">Cell cycle</keyword>
<reference evidence="3 4" key="1">
    <citation type="submission" date="2023-07" db="EMBL/GenBank/DDBJ databases">
        <title>Sequencing the genomes of 1000 actinobacteria strains.</title>
        <authorList>
            <person name="Klenk H.-P."/>
        </authorList>
    </citation>
    <scope>NUCLEOTIDE SEQUENCE [LARGE SCALE GENOMIC DNA]</scope>
    <source>
        <strain evidence="3 4">DSM 17163</strain>
    </source>
</reference>
<accession>A0ABT9NDZ7</accession>
<evidence type="ECO:0000256" key="1">
    <source>
        <dbReference type="SAM" id="Phobius"/>
    </source>
</evidence>
<protein>
    <submittedName>
        <fullName evidence="3">GTP-binding protein EngB required for normal cell division</fullName>
    </submittedName>
</protein>
<keyword evidence="3" id="KW-0132">Cell division</keyword>
<name>A0ABT9NDZ7_9ACTO</name>
<dbReference type="GO" id="GO:0051301">
    <property type="term" value="P:cell division"/>
    <property type="evidence" value="ECO:0007669"/>
    <property type="project" value="UniProtKB-KW"/>
</dbReference>
<organism evidence="3 4">
    <name type="scientific">Trueperella bonasi</name>
    <dbReference type="NCBI Taxonomy" id="312286"/>
    <lineage>
        <taxon>Bacteria</taxon>
        <taxon>Bacillati</taxon>
        <taxon>Actinomycetota</taxon>
        <taxon>Actinomycetes</taxon>
        <taxon>Actinomycetales</taxon>
        <taxon>Actinomycetaceae</taxon>
        <taxon>Trueperella</taxon>
    </lineage>
</organism>
<dbReference type="EMBL" id="JAUSQX010000001">
    <property type="protein sequence ID" value="MDP9805422.1"/>
    <property type="molecule type" value="Genomic_DNA"/>
</dbReference>
<dbReference type="Pfam" id="PF01926">
    <property type="entry name" value="MMR_HSR1"/>
    <property type="match status" value="1"/>
</dbReference>
<dbReference type="RefSeq" id="WP_307681707.1">
    <property type="nucleotide sequence ID" value="NZ_JAUSQX010000001.1"/>
</dbReference>
<dbReference type="PANTHER" id="PTHR42698:SF1">
    <property type="entry name" value="GTPASE ERA, MITOCHONDRIAL"/>
    <property type="match status" value="1"/>
</dbReference>
<dbReference type="PANTHER" id="PTHR42698">
    <property type="entry name" value="GTPASE ERA"/>
    <property type="match status" value="1"/>
</dbReference>
<gene>
    <name evidence="3" type="ORF">J2S70_000004</name>
</gene>
<dbReference type="Proteomes" id="UP001243212">
    <property type="component" value="Unassembled WGS sequence"/>
</dbReference>
<keyword evidence="4" id="KW-1185">Reference proteome</keyword>
<dbReference type="SUPFAM" id="SSF52540">
    <property type="entry name" value="P-loop containing nucleoside triphosphate hydrolases"/>
    <property type="match status" value="1"/>
</dbReference>
<evidence type="ECO:0000259" key="2">
    <source>
        <dbReference type="Pfam" id="PF01926"/>
    </source>
</evidence>
<comment type="caution">
    <text evidence="3">The sequence shown here is derived from an EMBL/GenBank/DDBJ whole genome shotgun (WGS) entry which is preliminary data.</text>
</comment>
<feature type="transmembrane region" description="Helical" evidence="1">
    <location>
        <begin position="448"/>
        <end position="469"/>
    </location>
</feature>
<feature type="transmembrane region" description="Helical" evidence="1">
    <location>
        <begin position="406"/>
        <end position="428"/>
    </location>
</feature>
<dbReference type="InterPro" id="IPR027417">
    <property type="entry name" value="P-loop_NTPase"/>
</dbReference>
<evidence type="ECO:0000313" key="3">
    <source>
        <dbReference type="EMBL" id="MDP9805422.1"/>
    </source>
</evidence>
<dbReference type="InterPro" id="IPR005662">
    <property type="entry name" value="GTPase_Era-like"/>
</dbReference>
<keyword evidence="1" id="KW-0472">Membrane</keyword>
<feature type="domain" description="G" evidence="2">
    <location>
        <begin position="48"/>
        <end position="177"/>
    </location>
</feature>
<evidence type="ECO:0000313" key="4">
    <source>
        <dbReference type="Proteomes" id="UP001243212"/>
    </source>
</evidence>
<proteinExistence type="predicted"/>
<keyword evidence="1" id="KW-0812">Transmembrane</keyword>
<sequence>MSLTEQIGDLHAALDIAKKKMPGIIGQSEDVLDKSIKRRSIGADLTVVALAGATGSGKSSLLNALVGQEISPSSAIRPTTLEPIAVSNTNANDLLDWLDINDRHEAELTNNGGLVLIDLPDIDSTQFVHRDTAKRLTALVDVVVWVLDPQKYADAVLHEDYLSNLAEHASTTIVVLNQADRLDDPTLTAVIDDAGRLLADDGLQVDVIPTSALTGRGLVKLWDHIELIVKAKTAADERLAADMRTCGRNMIGAIHADGGQHPRTAQKLNFEPVAQALAAAGGADVVAKASAASYRKRAREATGWPVTRWLAERKIDPLKRLRLVGNTEAVTGARGFVSPALATAADTQARRFVDAATSHLPRLWAKDVKDEMGEGVDNYLARIDEVISETNLEATRRPLWWIVVNLLQWLALIVAIVGGAWLFLLIFADTLQLQLGEPPAWGIFPTPIIMLISGLLSGWLLALLGHTLASSGERHTRERVRRRLRGAIEEDARAELLVTLETERQTYEHLYTLLGSLTRASR</sequence>